<evidence type="ECO:0000256" key="6">
    <source>
        <dbReference type="PROSITE-ProRule" id="PRU00076"/>
    </source>
</evidence>
<dbReference type="GO" id="GO:0007166">
    <property type="term" value="P:cell surface receptor signaling pathway"/>
    <property type="evidence" value="ECO:0007669"/>
    <property type="project" value="InterPro"/>
</dbReference>
<dbReference type="RefSeq" id="XP_022318492.1">
    <property type="nucleotide sequence ID" value="XM_022462784.1"/>
</dbReference>
<dbReference type="Gene3D" id="2.10.25.10">
    <property type="entry name" value="Laminin"/>
    <property type="match status" value="2"/>
</dbReference>
<dbReference type="PROSITE" id="PS50261">
    <property type="entry name" value="G_PROTEIN_RECEP_F2_4"/>
    <property type="match status" value="1"/>
</dbReference>
<dbReference type="InterPro" id="IPR000742">
    <property type="entry name" value="EGF"/>
</dbReference>
<dbReference type="InterPro" id="IPR003599">
    <property type="entry name" value="Ig_sub"/>
</dbReference>
<evidence type="ECO:0000256" key="8">
    <source>
        <dbReference type="SAM" id="Phobius"/>
    </source>
</evidence>
<evidence type="ECO:0000256" key="5">
    <source>
        <dbReference type="ARBA" id="ARBA00023157"/>
    </source>
</evidence>
<dbReference type="PROSITE" id="PS01186">
    <property type="entry name" value="EGF_2"/>
    <property type="match status" value="2"/>
</dbReference>
<dbReference type="PROSITE" id="PS01180">
    <property type="entry name" value="CUB"/>
    <property type="match status" value="1"/>
</dbReference>
<dbReference type="PROSITE" id="PS50026">
    <property type="entry name" value="EGF_3"/>
    <property type="match status" value="2"/>
</dbReference>
<dbReference type="GO" id="GO:0005112">
    <property type="term" value="F:Notch binding"/>
    <property type="evidence" value="ECO:0007669"/>
    <property type="project" value="TreeGrafter"/>
</dbReference>
<evidence type="ECO:0000256" key="7">
    <source>
        <dbReference type="SAM" id="MobiDB-lite"/>
    </source>
</evidence>
<evidence type="ECO:0000259" key="10">
    <source>
        <dbReference type="PROSITE" id="PS01180"/>
    </source>
</evidence>
<gene>
    <name evidence="16 17" type="primary">LOC111121483</name>
</gene>
<feature type="transmembrane region" description="Helical" evidence="8">
    <location>
        <begin position="1043"/>
        <end position="1064"/>
    </location>
</feature>
<dbReference type="PANTHER" id="PTHR24044">
    <property type="entry name" value="NOTCH LIGAND FAMILY MEMBER"/>
    <property type="match status" value="1"/>
</dbReference>
<evidence type="ECO:0000313" key="17">
    <source>
        <dbReference type="RefSeq" id="XP_022318493.1"/>
    </source>
</evidence>
<feature type="domain" description="G-protein coupled receptors family 2 profile 2" evidence="13">
    <location>
        <begin position="973"/>
        <end position="1198"/>
    </location>
</feature>
<proteinExistence type="predicted"/>
<evidence type="ECO:0000259" key="11">
    <source>
        <dbReference type="PROSITE" id="PS50026"/>
    </source>
</evidence>
<dbReference type="Gene3D" id="1.20.1070.10">
    <property type="entry name" value="Rhodopsin 7-helix transmembrane proteins"/>
    <property type="match status" value="1"/>
</dbReference>
<feature type="disulfide bond" evidence="6">
    <location>
        <begin position="231"/>
        <end position="240"/>
    </location>
</feature>
<evidence type="ECO:0000256" key="4">
    <source>
        <dbReference type="ARBA" id="ARBA00023136"/>
    </source>
</evidence>
<dbReference type="Gene3D" id="2.60.40.10">
    <property type="entry name" value="Immunoglobulins"/>
    <property type="match status" value="1"/>
</dbReference>
<feature type="domain" description="CUB" evidence="10">
    <location>
        <begin position="30"/>
        <end position="73"/>
    </location>
</feature>
<evidence type="ECO:0000313" key="16">
    <source>
        <dbReference type="RefSeq" id="XP_022318492.1"/>
    </source>
</evidence>
<keyword evidence="2 8" id="KW-0812">Transmembrane</keyword>
<evidence type="ECO:0000256" key="2">
    <source>
        <dbReference type="ARBA" id="ARBA00022692"/>
    </source>
</evidence>
<feature type="transmembrane region" description="Helical" evidence="8">
    <location>
        <begin position="1157"/>
        <end position="1177"/>
    </location>
</feature>
<feature type="transmembrane region" description="Helical" evidence="8">
    <location>
        <begin position="1076"/>
        <end position="1094"/>
    </location>
</feature>
<dbReference type="GO" id="GO:0016020">
    <property type="term" value="C:membrane"/>
    <property type="evidence" value="ECO:0007669"/>
    <property type="project" value="UniProtKB-SubCell"/>
</dbReference>
<evidence type="ECO:0000256" key="9">
    <source>
        <dbReference type="SAM" id="SignalP"/>
    </source>
</evidence>
<dbReference type="InterPro" id="IPR001879">
    <property type="entry name" value="GPCR_2_extracellular_dom"/>
</dbReference>
<dbReference type="InterPro" id="IPR036179">
    <property type="entry name" value="Ig-like_dom_sf"/>
</dbReference>
<dbReference type="GO" id="GO:0004930">
    <property type="term" value="F:G protein-coupled receptor activity"/>
    <property type="evidence" value="ECO:0007669"/>
    <property type="project" value="InterPro"/>
</dbReference>
<dbReference type="SUPFAM" id="SSF49854">
    <property type="entry name" value="Spermadhesin, CUB domain"/>
    <property type="match status" value="1"/>
</dbReference>
<feature type="transmembrane region" description="Helical" evidence="8">
    <location>
        <begin position="1009"/>
        <end position="1031"/>
    </location>
</feature>
<dbReference type="Gene3D" id="2.60.120.290">
    <property type="entry name" value="Spermadhesin, CUB domain"/>
    <property type="match status" value="1"/>
</dbReference>
<dbReference type="InterPro" id="IPR000859">
    <property type="entry name" value="CUB_dom"/>
</dbReference>
<keyword evidence="15" id="KW-1185">Reference proteome</keyword>
<name>A0A8B8CRM7_CRAVI</name>
<dbReference type="SUPFAM" id="SSF48726">
    <property type="entry name" value="Immunoglobulin"/>
    <property type="match status" value="2"/>
</dbReference>
<keyword evidence="9" id="KW-0732">Signal</keyword>
<dbReference type="SMART" id="SM00181">
    <property type="entry name" value="EGF"/>
    <property type="match status" value="3"/>
</dbReference>
<dbReference type="PROSITE" id="PS00022">
    <property type="entry name" value="EGF_1"/>
    <property type="match status" value="2"/>
</dbReference>
<dbReference type="Proteomes" id="UP000694844">
    <property type="component" value="Chromosome 2"/>
</dbReference>
<dbReference type="PANTHER" id="PTHR24044:SF502">
    <property type="entry name" value="ANTERIOR PHARYNX IN EXCESS PROTEIN 1-RELATED"/>
    <property type="match status" value="1"/>
</dbReference>
<dbReference type="InterPro" id="IPR000832">
    <property type="entry name" value="GPCR_2_secretin-like"/>
</dbReference>
<feature type="domain" description="EGF-like" evidence="11">
    <location>
        <begin position="199"/>
        <end position="241"/>
    </location>
</feature>
<evidence type="ECO:0000256" key="1">
    <source>
        <dbReference type="ARBA" id="ARBA00004141"/>
    </source>
</evidence>
<sequence>MADITSHLLFLLLSLSGARVIHGVPVFKDCGGRLTNPKGVIQSPNFPQEFPTPIQCEWVIYNPQTRNTAIYLTQFYLKGFVSVWQFEHYSNQREYIDPRRLATLNANSEITHIVSNKPYTVIRLAVSEINDINVRVLDHIVDVYGFNITYEFQDPSLTNLKRTCSVQQCSYLGNCYANADFSAYRCHCFQGYQGNICQYGEHCDPAKGINQCKNGGECRYFYGTNVNICNCTKGFTGNMCEVPLSDYLPDACAYLGCGQTCINNIHGTKQCACYQDFRLNADNRTCSHIDKNRIIVTIQPTENYLQSISGSGNDVLFTESQLQTVLQDISLTLQDINVHTMTNFSFTGLSSHKLGTVEFHFIIETTDQSRIATFEKTLRERGVVGDIPFHNTSLSVRSIPVLYLMEVVTTEEDHDSFWGDDYISYTIEGKFLTISCIVRGSEGTQFRWFKDGMLIDMDVAARKGFQTIINSKLDGTIRSVLYYGNVKASDRGEYTCEARDYGIAQNKSDLVDVITTPMVDIDPMSDYVPFNGSIRIRCLSFDQDALQYDWYVNNFLIKRGRSDMIPETLQPAGSQLYVRHLHKRTIFTCKVTNAAGAQNVTADIFVQPAHHANDTCPQQWYKNILWAEMAGGHYRKERCPAEAGDFQNYIPIDTGFVTRKCRCGPEGRRGSCRWEEPNFSMCQSVSLVQIYDEMEILRNGYRSSSLKHVFDKLFQYAANPNNRMYSGDVEIAANVLLKILQHLEKYPSLSDGRSSIAFVDIIYLLDQLLTAISNATSEEKGAVSFGSNLIGVLDALSSNLTTHLDFSPDTEVLTDNIDVKFESSLNNRIALFRKNEEGRLNAVAKGYPVISFSLRNLFDMFSMYSPSDQSIRPVTDLEDFSLFPNSSRAAGLLTGQFKIPFLKYVTVEDYSQFRCLSLVKNPRYTKHEWKNDSCQFVSRDNFHITCQCTLPVKLMVVGLEQNKTIVHPADPEDGDLFLLACAICISGLVITVLILLFCWRKLPGGETALYVNFSVVLICVNAVFIVCLHYSHTQILCMLGRYLLFFLYSAALSFLLVESFHQFIVPHKVGHLFTKYTVFGWGFPVVLTSFFVVASEMFGSPSQSSICWLQRTGWTFYFFSIQVAVIALVIFVFNVLAFKSKAIKNEGTCNSEQRRTLFTSLKIAVLLILVAMDAILSMDLPLDSESTQLIFLLTCKTAMVISVFVIRIVLDKQVTSLLECSSSTKSDNSADNSVEDENMCKGCCCFNHPTWEQEKVNKYYAEVNRAKYTAERKRHLSSLLGSSAAHELPLSNPESRGATGSLTADTPSQTKRPLLYSQSNGSKEATLVSERLPTLNQNGVRLSDLKDERHCINALTPSVRKNGYNRGILAGPNSRIETEEELAALIHSTADRDVRQKQLL</sequence>
<dbReference type="InterPro" id="IPR017981">
    <property type="entry name" value="GPCR_2-like_7TM"/>
</dbReference>
<protein>
    <submittedName>
        <fullName evidence="16 17">Uncharacterized protein LOC111121483 isoform X1</fullName>
    </submittedName>
</protein>
<reference evidence="16 17" key="1">
    <citation type="submission" date="2025-04" db="UniProtKB">
        <authorList>
            <consortium name="RefSeq"/>
        </authorList>
    </citation>
    <scope>IDENTIFICATION</scope>
    <source>
        <tissue evidence="16 17">Whole sample</tissue>
    </source>
</reference>
<feature type="compositionally biased region" description="Polar residues" evidence="7">
    <location>
        <begin position="1292"/>
        <end position="1322"/>
    </location>
</feature>
<dbReference type="Pfam" id="PF00431">
    <property type="entry name" value="CUB"/>
    <property type="match status" value="1"/>
</dbReference>
<dbReference type="SMART" id="SM00409">
    <property type="entry name" value="IG"/>
    <property type="match status" value="2"/>
</dbReference>
<keyword evidence="4 8" id="KW-0472">Membrane</keyword>
<dbReference type="InterPro" id="IPR013783">
    <property type="entry name" value="Ig-like_fold"/>
</dbReference>
<dbReference type="OrthoDB" id="6138650at2759"/>
<feature type="signal peptide" evidence="9">
    <location>
        <begin position="1"/>
        <end position="23"/>
    </location>
</feature>
<dbReference type="InterPro" id="IPR007110">
    <property type="entry name" value="Ig-like_dom"/>
</dbReference>
<keyword evidence="6" id="KW-0245">EGF-like domain</keyword>
<dbReference type="KEGG" id="cvn:111121483"/>
<feature type="disulfide bond" evidence="6">
    <location>
        <begin position="188"/>
        <end position="197"/>
    </location>
</feature>
<feature type="domain" description="Ig-like" evidence="14">
    <location>
        <begin position="517"/>
        <end position="605"/>
    </location>
</feature>
<feature type="domain" description="G-protein coupled receptors family 2 profile 1" evidence="12">
    <location>
        <begin position="588"/>
        <end position="686"/>
    </location>
</feature>
<evidence type="ECO:0000259" key="12">
    <source>
        <dbReference type="PROSITE" id="PS50227"/>
    </source>
</evidence>
<feature type="transmembrane region" description="Helical" evidence="8">
    <location>
        <begin position="1114"/>
        <end position="1136"/>
    </location>
</feature>
<dbReference type="PROSITE" id="PS50227">
    <property type="entry name" value="G_PROTEIN_RECEP_F2_3"/>
    <property type="match status" value="1"/>
</dbReference>
<dbReference type="PROSITE" id="PS50835">
    <property type="entry name" value="IG_LIKE"/>
    <property type="match status" value="2"/>
</dbReference>
<evidence type="ECO:0000313" key="15">
    <source>
        <dbReference type="Proteomes" id="UP000694844"/>
    </source>
</evidence>
<comment type="caution">
    <text evidence="6">Lacks conserved residue(s) required for the propagation of feature annotation.</text>
</comment>
<evidence type="ECO:0000256" key="3">
    <source>
        <dbReference type="ARBA" id="ARBA00022989"/>
    </source>
</evidence>
<evidence type="ECO:0000259" key="14">
    <source>
        <dbReference type="PROSITE" id="PS50835"/>
    </source>
</evidence>
<dbReference type="GeneID" id="111121483"/>
<organism evidence="15 16">
    <name type="scientific">Crassostrea virginica</name>
    <name type="common">Eastern oyster</name>
    <dbReference type="NCBI Taxonomy" id="6565"/>
    <lineage>
        <taxon>Eukaryota</taxon>
        <taxon>Metazoa</taxon>
        <taxon>Spiralia</taxon>
        <taxon>Lophotrochozoa</taxon>
        <taxon>Mollusca</taxon>
        <taxon>Bivalvia</taxon>
        <taxon>Autobranchia</taxon>
        <taxon>Pteriomorphia</taxon>
        <taxon>Ostreida</taxon>
        <taxon>Ostreoidea</taxon>
        <taxon>Ostreidae</taxon>
        <taxon>Crassostrea</taxon>
    </lineage>
</organism>
<accession>A0A8B8CRM7</accession>
<dbReference type="CDD" id="cd00041">
    <property type="entry name" value="CUB"/>
    <property type="match status" value="1"/>
</dbReference>
<feature type="transmembrane region" description="Helical" evidence="8">
    <location>
        <begin position="1189"/>
        <end position="1210"/>
    </location>
</feature>
<feature type="disulfide bond" evidence="6">
    <location>
        <begin position="169"/>
        <end position="186"/>
    </location>
</feature>
<feature type="region of interest" description="Disordered" evidence="7">
    <location>
        <begin position="1287"/>
        <end position="1322"/>
    </location>
</feature>
<evidence type="ECO:0000259" key="13">
    <source>
        <dbReference type="PROSITE" id="PS50261"/>
    </source>
</evidence>
<feature type="domain" description="EGF-like" evidence="11">
    <location>
        <begin position="160"/>
        <end position="198"/>
    </location>
</feature>
<comment type="subcellular location">
    <subcellularLocation>
        <location evidence="1">Membrane</location>
        <topology evidence="1">Multi-pass membrane protein</topology>
    </subcellularLocation>
</comment>
<dbReference type="Pfam" id="PF13927">
    <property type="entry name" value="Ig_3"/>
    <property type="match status" value="1"/>
</dbReference>
<dbReference type="SUPFAM" id="SSF57196">
    <property type="entry name" value="EGF/Laminin"/>
    <property type="match status" value="2"/>
</dbReference>
<feature type="domain" description="Ig-like" evidence="14">
    <location>
        <begin position="400"/>
        <end position="515"/>
    </location>
</feature>
<feature type="chain" id="PRO_5044666183" evidence="9">
    <location>
        <begin position="24"/>
        <end position="1400"/>
    </location>
</feature>
<feature type="transmembrane region" description="Helical" evidence="8">
    <location>
        <begin position="976"/>
        <end position="997"/>
    </location>
</feature>
<keyword evidence="5 6" id="KW-1015">Disulfide bond</keyword>
<dbReference type="InterPro" id="IPR050906">
    <property type="entry name" value="Notch_signaling"/>
</dbReference>
<dbReference type="Pfam" id="PF00002">
    <property type="entry name" value="7tm_2"/>
    <property type="match status" value="1"/>
</dbReference>
<dbReference type="RefSeq" id="XP_022318493.1">
    <property type="nucleotide sequence ID" value="XM_022462785.1"/>
</dbReference>
<keyword evidence="3 8" id="KW-1133">Transmembrane helix</keyword>
<dbReference type="InterPro" id="IPR035914">
    <property type="entry name" value="Sperma_CUB_dom_sf"/>
</dbReference>
<feature type="disulfide bond" evidence="6">
    <location>
        <begin position="212"/>
        <end position="229"/>
    </location>
</feature>